<keyword evidence="8 10" id="KW-1133">Transmembrane helix</keyword>
<keyword evidence="6 10" id="KW-0812">Transmembrane</keyword>
<dbReference type="GO" id="GO:0071978">
    <property type="term" value="P:bacterial-type flagellum-dependent swarming motility"/>
    <property type="evidence" value="ECO:0007669"/>
    <property type="project" value="TreeGrafter"/>
</dbReference>
<keyword evidence="4 10" id="KW-1003">Cell membrane</keyword>
<evidence type="ECO:0000256" key="2">
    <source>
        <dbReference type="ARBA" id="ARBA00004162"/>
    </source>
</evidence>
<keyword evidence="7 10" id="KW-0283">Flagellar rotation</keyword>
<evidence type="ECO:0000313" key="12">
    <source>
        <dbReference type="Proteomes" id="UP000005850"/>
    </source>
</evidence>
<evidence type="ECO:0000256" key="8">
    <source>
        <dbReference type="ARBA" id="ARBA00022989"/>
    </source>
</evidence>
<evidence type="ECO:0000256" key="3">
    <source>
        <dbReference type="ARBA" id="ARBA00008281"/>
    </source>
</evidence>
<keyword evidence="9 10" id="KW-0472">Membrane</keyword>
<keyword evidence="5 10" id="KW-0145">Chemotaxis</keyword>
<dbReference type="KEGG" id="blr:BRLA_c032950"/>
<evidence type="ECO:0000256" key="5">
    <source>
        <dbReference type="ARBA" id="ARBA00022500"/>
    </source>
</evidence>
<dbReference type="eggNOG" id="COG1580">
    <property type="taxonomic scope" value="Bacteria"/>
</dbReference>
<dbReference type="EMBL" id="CP007806">
    <property type="protein sequence ID" value="AIG27607.1"/>
    <property type="molecule type" value="Genomic_DNA"/>
</dbReference>
<dbReference type="PANTHER" id="PTHR35091:SF2">
    <property type="entry name" value="FLAGELLAR PROTEIN FLIL"/>
    <property type="match status" value="1"/>
</dbReference>
<dbReference type="GO" id="GO:0009425">
    <property type="term" value="C:bacterial-type flagellum basal body"/>
    <property type="evidence" value="ECO:0007669"/>
    <property type="project" value="InterPro"/>
</dbReference>
<accession>A0A075R4Y8</accession>
<evidence type="ECO:0000256" key="1">
    <source>
        <dbReference type="ARBA" id="ARBA00002254"/>
    </source>
</evidence>
<proteinExistence type="inferred from homology"/>
<dbReference type="HOGENOM" id="CLU_099018_8_1_9"/>
<reference evidence="11 12" key="1">
    <citation type="journal article" date="2011" name="J. Bacteriol.">
        <title>Genome sequence of Brevibacillus laterosporus LMG 15441, a pathogen of invertebrates.</title>
        <authorList>
            <person name="Djukic M."/>
            <person name="Poehlein A."/>
            <person name="Thurmer A."/>
            <person name="Daniel R."/>
        </authorList>
    </citation>
    <scope>NUCLEOTIDE SEQUENCE [LARGE SCALE GENOMIC DNA]</scope>
    <source>
        <strain evidence="11 12">LMG 15441</strain>
    </source>
</reference>
<feature type="transmembrane region" description="Helical" evidence="10">
    <location>
        <begin position="6"/>
        <end position="30"/>
    </location>
</feature>
<keyword evidence="11" id="KW-0282">Flagellum</keyword>
<evidence type="ECO:0000256" key="9">
    <source>
        <dbReference type="ARBA" id="ARBA00023136"/>
    </source>
</evidence>
<gene>
    <name evidence="11" type="primary">fliL</name>
    <name evidence="11" type="ORF">BRLA_c032950</name>
</gene>
<keyword evidence="12" id="KW-1185">Reference proteome</keyword>
<comment type="similarity">
    <text evidence="3 10">Belongs to the FliL family.</text>
</comment>
<dbReference type="AlphaFoldDB" id="A0A075R4Y8"/>
<evidence type="ECO:0000256" key="10">
    <source>
        <dbReference type="RuleBase" id="RU364125"/>
    </source>
</evidence>
<dbReference type="Pfam" id="PF03748">
    <property type="entry name" value="FliL"/>
    <property type="match status" value="1"/>
</dbReference>
<dbReference type="GO" id="GO:0005886">
    <property type="term" value="C:plasma membrane"/>
    <property type="evidence" value="ECO:0007669"/>
    <property type="project" value="UniProtKB-SubCell"/>
</dbReference>
<evidence type="ECO:0000313" key="11">
    <source>
        <dbReference type="EMBL" id="AIG27607.1"/>
    </source>
</evidence>
<comment type="function">
    <text evidence="1 10">Controls the rotational direction of flagella during chemotaxis.</text>
</comment>
<keyword evidence="11" id="KW-0969">Cilium</keyword>
<dbReference type="InterPro" id="IPR005503">
    <property type="entry name" value="FliL"/>
</dbReference>
<sequence>MFQNKLVNMALIILIAITLLGVAAFFMYMYTFAPAKQTNGAEVVKALNADEMKEYSVDTDDITTNLLTNNFVVVRFSITADGKEGKAELEKRLPQVKQVIIKSLAGLTPEDLKGTEGINKLEAKVLNDVNSIMQDGRIILVSTTNLKKT</sequence>
<evidence type="ECO:0000256" key="6">
    <source>
        <dbReference type="ARBA" id="ARBA00022692"/>
    </source>
</evidence>
<protein>
    <recommendedName>
        <fullName evidence="10">Flagellar protein FliL</fullName>
    </recommendedName>
</protein>
<name>A0A075R4Y8_BRELA</name>
<dbReference type="Proteomes" id="UP000005850">
    <property type="component" value="Chromosome"/>
</dbReference>
<keyword evidence="11" id="KW-0966">Cell projection</keyword>
<organism evidence="11 12">
    <name type="scientific">Brevibacillus laterosporus LMG 15441</name>
    <dbReference type="NCBI Taxonomy" id="1042163"/>
    <lineage>
        <taxon>Bacteria</taxon>
        <taxon>Bacillati</taxon>
        <taxon>Bacillota</taxon>
        <taxon>Bacilli</taxon>
        <taxon>Bacillales</taxon>
        <taxon>Paenibacillaceae</taxon>
        <taxon>Brevibacillus</taxon>
    </lineage>
</organism>
<dbReference type="PANTHER" id="PTHR35091">
    <property type="entry name" value="FLAGELLAR PROTEIN FLIL"/>
    <property type="match status" value="1"/>
</dbReference>
<evidence type="ECO:0000256" key="4">
    <source>
        <dbReference type="ARBA" id="ARBA00022475"/>
    </source>
</evidence>
<dbReference type="RefSeq" id="WP_003336918.1">
    <property type="nucleotide sequence ID" value="NZ_CP007806.1"/>
</dbReference>
<dbReference type="STRING" id="1042163.BRLA_c032950"/>
<comment type="subcellular location">
    <subcellularLocation>
        <location evidence="2">Cell membrane</location>
        <topology evidence="2">Single-pass membrane protein</topology>
    </subcellularLocation>
</comment>
<evidence type="ECO:0000256" key="7">
    <source>
        <dbReference type="ARBA" id="ARBA00022779"/>
    </source>
</evidence>
<dbReference type="GO" id="GO:0006935">
    <property type="term" value="P:chemotaxis"/>
    <property type="evidence" value="ECO:0007669"/>
    <property type="project" value="UniProtKB-KW"/>
</dbReference>